<gene>
    <name evidence="3" type="ORF">UJA718_LOCUS2502</name>
</gene>
<accession>A0A819X4B5</accession>
<dbReference type="SUPFAM" id="SSF58038">
    <property type="entry name" value="SNARE fusion complex"/>
    <property type="match status" value="1"/>
</dbReference>
<dbReference type="Gene3D" id="1.20.5.110">
    <property type="match status" value="1"/>
</dbReference>
<protein>
    <recommendedName>
        <fullName evidence="2">t-SNARE coiled-coil homology domain-containing protein</fullName>
    </recommendedName>
</protein>
<dbReference type="AlphaFoldDB" id="A0A819X4B5"/>
<evidence type="ECO:0000313" key="4">
    <source>
        <dbReference type="Proteomes" id="UP000663873"/>
    </source>
</evidence>
<dbReference type="Proteomes" id="UP000663873">
    <property type="component" value="Unassembled WGS sequence"/>
</dbReference>
<reference evidence="3" key="1">
    <citation type="submission" date="2021-02" db="EMBL/GenBank/DDBJ databases">
        <authorList>
            <person name="Nowell W R."/>
        </authorList>
    </citation>
    <scope>NUCLEOTIDE SEQUENCE</scope>
</reference>
<organism evidence="3 4">
    <name type="scientific">Rotaria socialis</name>
    <dbReference type="NCBI Taxonomy" id="392032"/>
    <lineage>
        <taxon>Eukaryota</taxon>
        <taxon>Metazoa</taxon>
        <taxon>Spiralia</taxon>
        <taxon>Gnathifera</taxon>
        <taxon>Rotifera</taxon>
        <taxon>Eurotatoria</taxon>
        <taxon>Bdelloidea</taxon>
        <taxon>Philodinida</taxon>
        <taxon>Philodinidae</taxon>
        <taxon>Rotaria</taxon>
    </lineage>
</organism>
<dbReference type="InterPro" id="IPR032675">
    <property type="entry name" value="LRR_dom_sf"/>
</dbReference>
<proteinExistence type="predicted"/>
<name>A0A819X4B5_9BILA</name>
<dbReference type="EMBL" id="CAJOBP010000172">
    <property type="protein sequence ID" value="CAF4135028.1"/>
    <property type="molecule type" value="Genomic_DNA"/>
</dbReference>
<feature type="coiled-coil region" evidence="1">
    <location>
        <begin position="47"/>
        <end position="98"/>
    </location>
</feature>
<evidence type="ECO:0000313" key="3">
    <source>
        <dbReference type="EMBL" id="CAF4135028.1"/>
    </source>
</evidence>
<sequence>MSDNWIQNHESCKNYAQEINENINEYNKLPNGSSQRAKKSSTIRTMISELNKDVDKLSKDLTTQSRNGSITQREANRRRTLVDAIKQSKEEIEKSMREGFNNTSSHDRMDPRLAPAVETQSTQGLTNEEMTGVRGNLRKNNDEAIDALHAIVKRQKEIGGAMHNEVERHNEIIDTITDRTGLLDSRVKRQTIMIPSLVHLASRVLGKYFLSIESCRYLPDEIVEKLFDEYLKTISSLSIINENDLIKIINILTDHHSDVFCTSFCYSITNNLNFLTANCHVHLLTRIHLNLAQLDFSYALEKFVYEEKRKILNIIGQMENIEYLRLTYNRLDDEDIRLLTASNRIRSKALCNLHSLHLQGNNLTSRSGRFLKTLASLDNLYISLVSSSEKSAFVKEFDNLCECICSKQNGWEEIINRGWISKIPQLQPSATAADNNFCMSLFEEFEHRNNSFSNFSDRKRRRVDNDDSIQLVKLVRSCSTCFRNSTSKSTKKQEKIISNPTGFMDSAQANDLLSCYL</sequence>
<evidence type="ECO:0000256" key="1">
    <source>
        <dbReference type="SAM" id="Coils"/>
    </source>
</evidence>
<feature type="domain" description="T-SNARE coiled-coil homology" evidence="2">
    <location>
        <begin position="135"/>
        <end position="197"/>
    </location>
</feature>
<dbReference type="PROSITE" id="PS50192">
    <property type="entry name" value="T_SNARE"/>
    <property type="match status" value="1"/>
</dbReference>
<keyword evidence="4" id="KW-1185">Reference proteome</keyword>
<dbReference type="InterPro" id="IPR000727">
    <property type="entry name" value="T_SNARE_dom"/>
</dbReference>
<keyword evidence="1" id="KW-0175">Coiled coil</keyword>
<comment type="caution">
    <text evidence="3">The sequence shown here is derived from an EMBL/GenBank/DDBJ whole genome shotgun (WGS) entry which is preliminary data.</text>
</comment>
<dbReference type="Gene3D" id="3.80.10.10">
    <property type="entry name" value="Ribonuclease Inhibitor"/>
    <property type="match status" value="1"/>
</dbReference>
<dbReference type="SUPFAM" id="SSF52047">
    <property type="entry name" value="RNI-like"/>
    <property type="match status" value="1"/>
</dbReference>
<evidence type="ECO:0000259" key="2">
    <source>
        <dbReference type="PROSITE" id="PS50192"/>
    </source>
</evidence>